<comment type="caution">
    <text evidence="3">The sequence shown here is derived from an EMBL/GenBank/DDBJ whole genome shotgun (WGS) entry which is preliminary data.</text>
</comment>
<feature type="region of interest" description="Disordered" evidence="1">
    <location>
        <begin position="35"/>
        <end position="63"/>
    </location>
</feature>
<protein>
    <submittedName>
        <fullName evidence="3">Uncharacterized protein</fullName>
    </submittedName>
</protein>
<keyword evidence="2" id="KW-0472">Membrane</keyword>
<evidence type="ECO:0000313" key="4">
    <source>
        <dbReference type="Proteomes" id="UP001301350"/>
    </source>
</evidence>
<evidence type="ECO:0000256" key="2">
    <source>
        <dbReference type="SAM" id="Phobius"/>
    </source>
</evidence>
<keyword evidence="2" id="KW-1133">Transmembrane helix</keyword>
<keyword evidence="2" id="KW-0812">Transmembrane</keyword>
<accession>A0AAV9IU59</accession>
<gene>
    <name evidence="3" type="ORF">CDCA_CDCA06G1872</name>
</gene>
<dbReference type="SUPFAM" id="SSF51735">
    <property type="entry name" value="NAD(P)-binding Rossmann-fold domains"/>
    <property type="match status" value="1"/>
</dbReference>
<evidence type="ECO:0000313" key="3">
    <source>
        <dbReference type="EMBL" id="KAK4535847.1"/>
    </source>
</evidence>
<dbReference type="AlphaFoldDB" id="A0AAV9IU59"/>
<dbReference type="EMBL" id="JANCYW010000006">
    <property type="protein sequence ID" value="KAK4535847.1"/>
    <property type="molecule type" value="Genomic_DNA"/>
</dbReference>
<feature type="compositionally biased region" description="Polar residues" evidence="1">
    <location>
        <begin position="44"/>
        <end position="63"/>
    </location>
</feature>
<organism evidence="3 4">
    <name type="scientific">Cyanidium caldarium</name>
    <name type="common">Red alga</name>
    <dbReference type="NCBI Taxonomy" id="2771"/>
    <lineage>
        <taxon>Eukaryota</taxon>
        <taxon>Rhodophyta</taxon>
        <taxon>Bangiophyceae</taxon>
        <taxon>Cyanidiales</taxon>
        <taxon>Cyanidiaceae</taxon>
        <taxon>Cyanidium</taxon>
    </lineage>
</organism>
<dbReference type="Gene3D" id="3.40.50.720">
    <property type="entry name" value="NAD(P)-binding Rossmann-like Domain"/>
    <property type="match status" value="1"/>
</dbReference>
<evidence type="ECO:0000256" key="1">
    <source>
        <dbReference type="SAM" id="MobiDB-lite"/>
    </source>
</evidence>
<dbReference type="InterPro" id="IPR036291">
    <property type="entry name" value="NAD(P)-bd_dom_sf"/>
</dbReference>
<reference evidence="3 4" key="1">
    <citation type="submission" date="2022-07" db="EMBL/GenBank/DDBJ databases">
        <title>Genome-wide signatures of adaptation to extreme environments.</title>
        <authorList>
            <person name="Cho C.H."/>
            <person name="Yoon H.S."/>
        </authorList>
    </citation>
    <scope>NUCLEOTIDE SEQUENCE [LARGE SCALE GENOMIC DNA]</scope>
    <source>
        <strain evidence="3 4">DBV 063 E5</strain>
    </source>
</reference>
<proteinExistence type="predicted"/>
<sequence>MRGTRYATRRLYVVPKYHLDHAHWPVRICCTAENVQQPPPPPGSNNASTPTETALHNAQSQARVSPQGGRWWESVRAAGTRWVALVLLAVSVAIRCWPRWRWYAVEYVLWMLQMGVQLLTLVAFILTSPLTYWLARMRGRSSLRAASWPRRILFVGAAENALLRAAALEHCQRVDEETTTTTTTTTTASGDVPKTSSTDAVHLFFLDSNALAMEALRTECLRAFPMVRATTLLVEHLGADRRALSDAIRAADASAGGLDAVYIGSTMPHDDAAVEEEQDAEVLHGYLLRVRHAVSASAAIMRSRGRGHIVVQVPHEVVWPRPTAPAASVVAGTAAVRAYAARLRADLWPTGIRVNLVTAISSGDESTATAAADTPPSPMRMWERLYRQTAKPSTAAGRDVVEEAAPAAASPANSWTPLARHLVRQVRDDVADIYLPLYTSSLYAVLSITPLLVRDAWRAWRWPPARTTSTTE</sequence>
<feature type="transmembrane region" description="Helical" evidence="2">
    <location>
        <begin position="82"/>
        <end position="100"/>
    </location>
</feature>
<name>A0AAV9IU59_CYACA</name>
<dbReference type="Proteomes" id="UP001301350">
    <property type="component" value="Unassembled WGS sequence"/>
</dbReference>
<feature type="transmembrane region" description="Helical" evidence="2">
    <location>
        <begin position="112"/>
        <end position="135"/>
    </location>
</feature>
<keyword evidence="4" id="KW-1185">Reference proteome</keyword>